<keyword evidence="3" id="KW-0804">Transcription</keyword>
<evidence type="ECO:0000259" key="5">
    <source>
        <dbReference type="PROSITE" id="PS51078"/>
    </source>
</evidence>
<dbReference type="InterPro" id="IPR036390">
    <property type="entry name" value="WH_DNA-bd_sf"/>
</dbReference>
<dbReference type="InterPro" id="IPR050707">
    <property type="entry name" value="HTH_MetabolicPath_Reg"/>
</dbReference>
<dbReference type="SMART" id="SM00346">
    <property type="entry name" value="HTH_ICLR"/>
    <property type="match status" value="1"/>
</dbReference>
<dbReference type="SUPFAM" id="SSF46785">
    <property type="entry name" value="Winged helix' DNA-binding domain"/>
    <property type="match status" value="1"/>
</dbReference>
<dbReference type="Pfam" id="PF01614">
    <property type="entry name" value="IclR_C"/>
    <property type="match status" value="1"/>
</dbReference>
<dbReference type="EMBL" id="JBHUEE010000005">
    <property type="protein sequence ID" value="MFD1718372.1"/>
    <property type="molecule type" value="Genomic_DNA"/>
</dbReference>
<dbReference type="PROSITE" id="PS51078">
    <property type="entry name" value="ICLR_ED"/>
    <property type="match status" value="1"/>
</dbReference>
<proteinExistence type="predicted"/>
<dbReference type="RefSeq" id="WP_388006532.1">
    <property type="nucleotide sequence ID" value="NZ_JBHUEE010000005.1"/>
</dbReference>
<keyword evidence="7" id="KW-1185">Reference proteome</keyword>
<dbReference type="Proteomes" id="UP001597277">
    <property type="component" value="Unassembled WGS sequence"/>
</dbReference>
<name>A0ABW4L617_9MICO</name>
<dbReference type="Gene3D" id="3.30.450.40">
    <property type="match status" value="1"/>
</dbReference>
<keyword evidence="2" id="KW-0238">DNA-binding</keyword>
<protein>
    <submittedName>
        <fullName evidence="6">IclR family transcriptional regulator</fullName>
    </submittedName>
</protein>
<comment type="caution">
    <text evidence="6">The sequence shown here is derived from an EMBL/GenBank/DDBJ whole genome shotgun (WGS) entry which is preliminary data.</text>
</comment>
<dbReference type="PANTHER" id="PTHR30136">
    <property type="entry name" value="HELIX-TURN-HELIX TRANSCRIPTIONAL REGULATOR, ICLR FAMILY"/>
    <property type="match status" value="1"/>
</dbReference>
<dbReference type="SUPFAM" id="SSF55781">
    <property type="entry name" value="GAF domain-like"/>
    <property type="match status" value="1"/>
</dbReference>
<organism evidence="6 7">
    <name type="scientific">Georgenia deserti</name>
    <dbReference type="NCBI Taxonomy" id="2093781"/>
    <lineage>
        <taxon>Bacteria</taxon>
        <taxon>Bacillati</taxon>
        <taxon>Actinomycetota</taxon>
        <taxon>Actinomycetes</taxon>
        <taxon>Micrococcales</taxon>
        <taxon>Bogoriellaceae</taxon>
        <taxon>Georgenia</taxon>
    </lineage>
</organism>
<dbReference type="InterPro" id="IPR005471">
    <property type="entry name" value="Tscrpt_reg_IclR_N"/>
</dbReference>
<dbReference type="InterPro" id="IPR036388">
    <property type="entry name" value="WH-like_DNA-bd_sf"/>
</dbReference>
<accession>A0ABW4L617</accession>
<keyword evidence="1" id="KW-0805">Transcription regulation</keyword>
<feature type="domain" description="IclR-ED" evidence="5">
    <location>
        <begin position="64"/>
        <end position="234"/>
    </location>
</feature>
<evidence type="ECO:0000256" key="3">
    <source>
        <dbReference type="ARBA" id="ARBA00023163"/>
    </source>
</evidence>
<dbReference type="Pfam" id="PF09339">
    <property type="entry name" value="HTH_IclR"/>
    <property type="match status" value="1"/>
</dbReference>
<evidence type="ECO:0000259" key="4">
    <source>
        <dbReference type="PROSITE" id="PS51077"/>
    </source>
</evidence>
<dbReference type="PROSITE" id="PS51077">
    <property type="entry name" value="HTH_ICLR"/>
    <property type="match status" value="1"/>
</dbReference>
<dbReference type="Gene3D" id="1.10.10.10">
    <property type="entry name" value="Winged helix-like DNA-binding domain superfamily/Winged helix DNA-binding domain"/>
    <property type="match status" value="1"/>
</dbReference>
<feature type="domain" description="HTH iclR-type" evidence="4">
    <location>
        <begin position="10"/>
        <end position="70"/>
    </location>
</feature>
<dbReference type="InterPro" id="IPR014757">
    <property type="entry name" value="Tscrpt_reg_IclR_C"/>
</dbReference>
<evidence type="ECO:0000256" key="2">
    <source>
        <dbReference type="ARBA" id="ARBA00023125"/>
    </source>
</evidence>
<evidence type="ECO:0000256" key="1">
    <source>
        <dbReference type="ARBA" id="ARBA00023015"/>
    </source>
</evidence>
<sequence>MAAERSTAGAQTLARGLAAIELLAEHGPQRIQELADRLGVHRSIAYRIVRTLEERRYVIRDAAGRLELGPQLAVLARNIDEDLQSAALPHLTALANEVGMTAFVAVQDDDDVVTLVTVEPRRVHASVAQRPGTRHPLSKGAPGIALQTLLTATEWASLGHDEPMRPEVAAARQTGYATSHDEVIPGISSVAAAVPHPRLQPRAAIAVVTVGRPDTASVGHHVAAAAARTAADLS</sequence>
<reference evidence="7" key="1">
    <citation type="journal article" date="2019" name="Int. J. Syst. Evol. Microbiol.">
        <title>The Global Catalogue of Microorganisms (GCM) 10K type strain sequencing project: providing services to taxonomists for standard genome sequencing and annotation.</title>
        <authorList>
            <consortium name="The Broad Institute Genomics Platform"/>
            <consortium name="The Broad Institute Genome Sequencing Center for Infectious Disease"/>
            <person name="Wu L."/>
            <person name="Ma J."/>
        </authorList>
    </citation>
    <scope>NUCLEOTIDE SEQUENCE [LARGE SCALE GENOMIC DNA]</scope>
    <source>
        <strain evidence="7">JCM 17130</strain>
    </source>
</reference>
<dbReference type="InterPro" id="IPR029016">
    <property type="entry name" value="GAF-like_dom_sf"/>
</dbReference>
<gene>
    <name evidence="6" type="ORF">ACFSE6_11035</name>
</gene>
<evidence type="ECO:0000313" key="7">
    <source>
        <dbReference type="Proteomes" id="UP001597277"/>
    </source>
</evidence>
<dbReference type="PANTHER" id="PTHR30136:SF24">
    <property type="entry name" value="HTH-TYPE TRANSCRIPTIONAL REPRESSOR ALLR"/>
    <property type="match status" value="1"/>
</dbReference>
<evidence type="ECO:0000313" key="6">
    <source>
        <dbReference type="EMBL" id="MFD1718372.1"/>
    </source>
</evidence>